<organism evidence="13 14">
    <name type="scientific">Brachybacterium rhamnosum</name>
    <dbReference type="NCBI Taxonomy" id="173361"/>
    <lineage>
        <taxon>Bacteria</taxon>
        <taxon>Bacillati</taxon>
        <taxon>Actinomycetota</taxon>
        <taxon>Actinomycetes</taxon>
        <taxon>Micrococcales</taxon>
        <taxon>Dermabacteraceae</taxon>
        <taxon>Brachybacterium</taxon>
    </lineage>
</organism>
<keyword evidence="14" id="KW-1185">Reference proteome</keyword>
<feature type="transmembrane region" description="Helical" evidence="10">
    <location>
        <begin position="433"/>
        <end position="450"/>
    </location>
</feature>
<comment type="similarity">
    <text evidence="3 10">Belongs to the glycosyltransferase 39 family.</text>
</comment>
<accession>A0ABW4PTD5</accession>
<dbReference type="Pfam" id="PF02366">
    <property type="entry name" value="PMT"/>
    <property type="match status" value="1"/>
</dbReference>
<evidence type="ECO:0000259" key="12">
    <source>
        <dbReference type="Pfam" id="PF16192"/>
    </source>
</evidence>
<feature type="domain" description="ArnT-like N-terminal" evidence="11">
    <location>
        <begin position="46"/>
        <end position="285"/>
    </location>
</feature>
<feature type="transmembrane region" description="Helical" evidence="10">
    <location>
        <begin position="35"/>
        <end position="56"/>
    </location>
</feature>
<dbReference type="PANTHER" id="PTHR10050:SF46">
    <property type="entry name" value="PROTEIN O-MANNOSYL-TRANSFERASE 2"/>
    <property type="match status" value="1"/>
</dbReference>
<evidence type="ECO:0000256" key="5">
    <source>
        <dbReference type="ARBA" id="ARBA00022679"/>
    </source>
</evidence>
<evidence type="ECO:0000256" key="2">
    <source>
        <dbReference type="ARBA" id="ARBA00004922"/>
    </source>
</evidence>
<keyword evidence="6 10" id="KW-0812">Transmembrane</keyword>
<evidence type="ECO:0000313" key="14">
    <source>
        <dbReference type="Proteomes" id="UP001597280"/>
    </source>
</evidence>
<dbReference type="PANTHER" id="PTHR10050">
    <property type="entry name" value="DOLICHYL-PHOSPHATE-MANNOSE--PROTEIN MANNOSYLTRANSFERASE"/>
    <property type="match status" value="1"/>
</dbReference>
<evidence type="ECO:0000256" key="9">
    <source>
        <dbReference type="ARBA" id="ARBA00093617"/>
    </source>
</evidence>
<dbReference type="Proteomes" id="UP001597280">
    <property type="component" value="Unassembled WGS sequence"/>
</dbReference>
<gene>
    <name evidence="13" type="ORF">ACFSDA_00140</name>
</gene>
<feature type="transmembrane region" description="Helical" evidence="10">
    <location>
        <begin position="456"/>
        <end position="479"/>
    </location>
</feature>
<evidence type="ECO:0000256" key="3">
    <source>
        <dbReference type="ARBA" id="ARBA00007222"/>
    </source>
</evidence>
<feature type="domain" description="Protein O-mannosyl-transferase C-terminal four TM" evidence="12">
    <location>
        <begin position="345"/>
        <end position="533"/>
    </location>
</feature>
<keyword evidence="10" id="KW-1003">Cell membrane</keyword>
<feature type="transmembrane region" description="Helical" evidence="10">
    <location>
        <begin position="491"/>
        <end position="514"/>
    </location>
</feature>
<name>A0ABW4PTD5_9MICO</name>
<evidence type="ECO:0000256" key="6">
    <source>
        <dbReference type="ARBA" id="ARBA00022692"/>
    </source>
</evidence>
<keyword evidence="4 10" id="KW-0328">Glycosyltransferase</keyword>
<dbReference type="GO" id="GO:0016757">
    <property type="term" value="F:glycosyltransferase activity"/>
    <property type="evidence" value="ECO:0007669"/>
    <property type="project" value="UniProtKB-KW"/>
</dbReference>
<keyword evidence="5 10" id="KW-0808">Transferase</keyword>
<evidence type="ECO:0000256" key="10">
    <source>
        <dbReference type="RuleBase" id="RU367007"/>
    </source>
</evidence>
<dbReference type="Pfam" id="PF16192">
    <property type="entry name" value="PMT_4TMC"/>
    <property type="match status" value="1"/>
</dbReference>
<comment type="function">
    <text evidence="10">Protein O-mannosyltransferase that catalyzes the transfer of a single mannose residue from a polyprenol phospho-mannosyl lipidic donor to the hydroxyl group of selected serine and threonine residues in acceptor proteins.</text>
</comment>
<comment type="subcellular location">
    <subcellularLocation>
        <location evidence="10">Cell membrane</location>
    </subcellularLocation>
    <subcellularLocation>
        <location evidence="1">Endomembrane system</location>
        <topology evidence="1">Multi-pass membrane protein</topology>
    </subcellularLocation>
</comment>
<comment type="caution">
    <text evidence="13">The sequence shown here is derived from an EMBL/GenBank/DDBJ whole genome shotgun (WGS) entry which is preliminary data.</text>
</comment>
<evidence type="ECO:0000256" key="4">
    <source>
        <dbReference type="ARBA" id="ARBA00022676"/>
    </source>
</evidence>
<dbReference type="EC" id="2.4.1.-" evidence="10"/>
<protein>
    <recommendedName>
        <fullName evidence="9 10">Polyprenol-phosphate-mannose--protein mannosyltransferase</fullName>
        <ecNumber evidence="10">2.4.1.-</ecNumber>
    </recommendedName>
</protein>
<proteinExistence type="inferred from homology"/>
<keyword evidence="8 10" id="KW-0472">Membrane</keyword>
<dbReference type="InterPro" id="IPR027005">
    <property type="entry name" value="PMT-like"/>
</dbReference>
<feature type="transmembrane region" description="Helical" evidence="10">
    <location>
        <begin position="133"/>
        <end position="151"/>
    </location>
</feature>
<feature type="transmembrane region" description="Helical" evidence="10">
    <location>
        <begin position="185"/>
        <end position="203"/>
    </location>
</feature>
<evidence type="ECO:0000313" key="13">
    <source>
        <dbReference type="EMBL" id="MFD1833467.1"/>
    </source>
</evidence>
<dbReference type="InterPro" id="IPR032421">
    <property type="entry name" value="PMT_4TMC"/>
</dbReference>
<reference evidence="14" key="1">
    <citation type="journal article" date="2019" name="Int. J. Syst. Evol. Microbiol.">
        <title>The Global Catalogue of Microorganisms (GCM) 10K type strain sequencing project: providing services to taxonomists for standard genome sequencing and annotation.</title>
        <authorList>
            <consortium name="The Broad Institute Genomics Platform"/>
            <consortium name="The Broad Institute Genome Sequencing Center for Infectious Disease"/>
            <person name="Wu L."/>
            <person name="Ma J."/>
        </authorList>
    </citation>
    <scope>NUCLEOTIDE SEQUENCE [LARGE SCALE GENOMIC DNA]</scope>
    <source>
        <strain evidence="14">JCM 11650</strain>
    </source>
</reference>
<dbReference type="EMBL" id="JBHUFL010000001">
    <property type="protein sequence ID" value="MFD1833467.1"/>
    <property type="molecule type" value="Genomic_DNA"/>
</dbReference>
<feature type="transmembrane region" description="Helical" evidence="10">
    <location>
        <begin position="285"/>
        <end position="309"/>
    </location>
</feature>
<dbReference type="RefSeq" id="WP_343903227.1">
    <property type="nucleotide sequence ID" value="NZ_BAAAIS010000001.1"/>
</dbReference>
<evidence type="ECO:0000256" key="8">
    <source>
        <dbReference type="ARBA" id="ARBA00023136"/>
    </source>
</evidence>
<dbReference type="InterPro" id="IPR003342">
    <property type="entry name" value="ArnT-like_N"/>
</dbReference>
<keyword evidence="7 10" id="KW-1133">Transmembrane helix</keyword>
<evidence type="ECO:0000259" key="11">
    <source>
        <dbReference type="Pfam" id="PF02366"/>
    </source>
</evidence>
<sequence>MQTAPDARHRADIDDEPAAVLDSYRRRLGATPLPFSRWAWAAAFAVFGLALVLRLWGLGSIGELIFDETYYVKDGYTITQQGVEMDWPDEPDAAWERGDVDTYEDTGSYVVHPPVGKWVIGLGMELLGADNPWGWRISVALLGAISVLMVARIGRRLFRSTTVGLIAALLLAVDGVHLVESRTSLLDLVLMFFALAGFGALLIDRDRHRERMAQLAARLHVAAEASPALGLSGGVRPWRIVGGVMLGLSCGVKWSGLYFLAAFGIMIVLWDWWTRRAIGERRWFTGGLVLDAIPAFLSTVGVALLTYVLSWSGWFASTKGYDRQWAAEQPGGGSGNAVFDALWSLWHYHAQAYDFHVSLDTPHPYQANPLGWLLMIRPTNFYYRGYDYGEHGCEVARCASHILSVGNPLIWWLGTVAILACVVLAIRYRDGRAAAALAGIVGGYLPWLMYMDRTIFTFYTVAFEPWVVLCLAYVLGLLLGPPGAEKERRLAGGLFVGSLLTLIVMVSAFFWPVWTGQVIDLEQWQWRMWLPSWT</sequence>
<feature type="transmembrane region" description="Helical" evidence="10">
    <location>
        <begin position="163"/>
        <end position="179"/>
    </location>
</feature>
<feature type="transmembrane region" description="Helical" evidence="10">
    <location>
        <begin position="409"/>
        <end position="426"/>
    </location>
</feature>
<feature type="transmembrane region" description="Helical" evidence="10">
    <location>
        <begin position="255"/>
        <end position="273"/>
    </location>
</feature>
<evidence type="ECO:0000256" key="7">
    <source>
        <dbReference type="ARBA" id="ARBA00022989"/>
    </source>
</evidence>
<comment type="pathway">
    <text evidence="2 10">Protein modification; protein glycosylation.</text>
</comment>
<evidence type="ECO:0000256" key="1">
    <source>
        <dbReference type="ARBA" id="ARBA00004127"/>
    </source>
</evidence>